<evidence type="ECO:0000313" key="1">
    <source>
        <dbReference type="EMBL" id="KAL1562370.1"/>
    </source>
</evidence>
<sequence>MKFCSAACRFDCSRQQLLWNSLDQLPIALSSSVVCLRDSDGEWRQCPLRVSVDRLTNWGFAVLSFTSEPIYGL</sequence>
<proteinExistence type="predicted"/>
<keyword evidence="2" id="KW-1185">Reference proteome</keyword>
<gene>
    <name evidence="1" type="ORF">AAHA92_04958</name>
</gene>
<evidence type="ECO:0000313" key="2">
    <source>
        <dbReference type="Proteomes" id="UP001567538"/>
    </source>
</evidence>
<comment type="caution">
    <text evidence="1">The sequence shown here is derived from an EMBL/GenBank/DDBJ whole genome shotgun (WGS) entry which is preliminary data.</text>
</comment>
<accession>A0ABD1I247</accession>
<dbReference type="EMBL" id="JBEAFC010000003">
    <property type="protein sequence ID" value="KAL1562370.1"/>
    <property type="molecule type" value="Genomic_DNA"/>
</dbReference>
<protein>
    <submittedName>
        <fullName evidence="1">G1/S-specific cyclin-E protein</fullName>
    </submittedName>
</protein>
<reference evidence="1 2" key="1">
    <citation type="submission" date="2024-06" db="EMBL/GenBank/DDBJ databases">
        <title>A chromosome level genome sequence of Diviner's sage (Salvia divinorum).</title>
        <authorList>
            <person name="Ford S.A."/>
            <person name="Ro D.-K."/>
            <person name="Ness R.W."/>
            <person name="Phillips M.A."/>
        </authorList>
    </citation>
    <scope>NUCLEOTIDE SEQUENCE [LARGE SCALE GENOMIC DNA]</scope>
    <source>
        <strain evidence="1">SAF-2024a</strain>
        <tissue evidence="1">Leaf</tissue>
    </source>
</reference>
<organism evidence="1 2">
    <name type="scientific">Salvia divinorum</name>
    <name type="common">Maria pastora</name>
    <name type="synonym">Diviner's sage</name>
    <dbReference type="NCBI Taxonomy" id="28513"/>
    <lineage>
        <taxon>Eukaryota</taxon>
        <taxon>Viridiplantae</taxon>
        <taxon>Streptophyta</taxon>
        <taxon>Embryophyta</taxon>
        <taxon>Tracheophyta</taxon>
        <taxon>Spermatophyta</taxon>
        <taxon>Magnoliopsida</taxon>
        <taxon>eudicotyledons</taxon>
        <taxon>Gunneridae</taxon>
        <taxon>Pentapetalae</taxon>
        <taxon>asterids</taxon>
        <taxon>lamiids</taxon>
        <taxon>Lamiales</taxon>
        <taxon>Lamiaceae</taxon>
        <taxon>Nepetoideae</taxon>
        <taxon>Mentheae</taxon>
        <taxon>Salviinae</taxon>
        <taxon>Salvia</taxon>
        <taxon>Salvia subgen. Calosphace</taxon>
    </lineage>
</organism>
<name>A0ABD1I247_SALDI</name>
<dbReference type="Proteomes" id="UP001567538">
    <property type="component" value="Unassembled WGS sequence"/>
</dbReference>
<dbReference type="AlphaFoldDB" id="A0ABD1I247"/>